<reference evidence="2" key="1">
    <citation type="submission" date="2020-04" db="EMBL/GenBank/DDBJ databases">
        <title>Hybrid Assembly of Korean Phytophthora infestans isolates.</title>
        <authorList>
            <person name="Prokchorchik M."/>
            <person name="Lee Y."/>
            <person name="Seo J."/>
            <person name="Cho J.-H."/>
            <person name="Park Y.-E."/>
            <person name="Jang D.-C."/>
            <person name="Im J.-S."/>
            <person name="Choi J.-G."/>
            <person name="Park H.-J."/>
            <person name="Lee G.-B."/>
            <person name="Lee Y.-G."/>
            <person name="Hong S.-Y."/>
            <person name="Cho K."/>
            <person name="Sohn K.H."/>
        </authorList>
    </citation>
    <scope>NUCLEOTIDE SEQUENCE</scope>
    <source>
        <strain evidence="2">KR_1_A1</strain>
    </source>
</reference>
<evidence type="ECO:0000313" key="2">
    <source>
        <dbReference type="EMBL" id="KAF4036643.1"/>
    </source>
</evidence>
<comment type="caution">
    <text evidence="2">The sequence shown here is derived from an EMBL/GenBank/DDBJ whole genome shotgun (WGS) entry which is preliminary data.</text>
</comment>
<name>A0A833SRI5_PHYIN</name>
<evidence type="ECO:0000313" key="3">
    <source>
        <dbReference type="Proteomes" id="UP000602510"/>
    </source>
</evidence>
<evidence type="ECO:0000256" key="1">
    <source>
        <dbReference type="SAM" id="MobiDB-lite"/>
    </source>
</evidence>
<protein>
    <submittedName>
        <fullName evidence="2">Uncharacterized protein</fullName>
    </submittedName>
</protein>
<proteinExistence type="predicted"/>
<feature type="region of interest" description="Disordered" evidence="1">
    <location>
        <begin position="1"/>
        <end position="60"/>
    </location>
</feature>
<gene>
    <name evidence="2" type="ORF">GN244_ATG11354</name>
</gene>
<organism evidence="2 3">
    <name type="scientific">Phytophthora infestans</name>
    <name type="common">Potato late blight agent</name>
    <name type="synonym">Botrytis infestans</name>
    <dbReference type="NCBI Taxonomy" id="4787"/>
    <lineage>
        <taxon>Eukaryota</taxon>
        <taxon>Sar</taxon>
        <taxon>Stramenopiles</taxon>
        <taxon>Oomycota</taxon>
        <taxon>Peronosporomycetes</taxon>
        <taxon>Peronosporales</taxon>
        <taxon>Peronosporaceae</taxon>
        <taxon>Phytophthora</taxon>
    </lineage>
</organism>
<dbReference type="EMBL" id="WSZM01000264">
    <property type="protein sequence ID" value="KAF4036643.1"/>
    <property type="molecule type" value="Genomic_DNA"/>
</dbReference>
<sequence>MEELDADVGNMGAERNESGDQSSAAGNQVHELSGQLGMAGSEPVELSEREAPVKQPFETY</sequence>
<keyword evidence="3" id="KW-1185">Reference proteome</keyword>
<dbReference type="Proteomes" id="UP000602510">
    <property type="component" value="Unassembled WGS sequence"/>
</dbReference>
<accession>A0A833SRI5</accession>
<dbReference type="AlphaFoldDB" id="A0A833SRI5"/>